<dbReference type="GO" id="GO:0003677">
    <property type="term" value="F:DNA binding"/>
    <property type="evidence" value="ECO:0007669"/>
    <property type="project" value="UniProtKB-KW"/>
</dbReference>
<dbReference type="GO" id="GO:0008270">
    <property type="term" value="F:zinc ion binding"/>
    <property type="evidence" value="ECO:0007669"/>
    <property type="project" value="InterPro"/>
</dbReference>
<feature type="compositionally biased region" description="Basic and acidic residues" evidence="11">
    <location>
        <begin position="1008"/>
        <end position="1020"/>
    </location>
</feature>
<proteinExistence type="predicted"/>
<evidence type="ECO:0000256" key="10">
    <source>
        <dbReference type="ARBA" id="ARBA00054934"/>
    </source>
</evidence>
<dbReference type="PROSITE" id="PS00028">
    <property type="entry name" value="ZINC_FINGER_C2H2_1"/>
    <property type="match status" value="1"/>
</dbReference>
<evidence type="ECO:0000259" key="12">
    <source>
        <dbReference type="PROSITE" id="PS51703"/>
    </source>
</evidence>
<feature type="region of interest" description="Disordered" evidence="11">
    <location>
        <begin position="706"/>
        <end position="727"/>
    </location>
</feature>
<keyword evidence="4" id="KW-0963">Cytoplasm</keyword>
<dbReference type="SMART" id="SM00355">
    <property type="entry name" value="ZnF_C2H2"/>
    <property type="match status" value="2"/>
</dbReference>
<reference evidence="13" key="1">
    <citation type="journal article" date="2010" name="Science">
        <title>The genome of the Western clawed frog Xenopus tropicalis.</title>
        <authorList>
            <person name="Hellsten U."/>
            <person name="Harland R.M."/>
            <person name="Gilchrist M.J."/>
            <person name="Hendrix D."/>
            <person name="Jurka J."/>
            <person name="Kapitonov V."/>
            <person name="Ovcharenko I."/>
            <person name="Putnam N.H."/>
            <person name="Shu S."/>
            <person name="Taher L."/>
            <person name="Blitz I.L."/>
            <person name="Blumberg B."/>
            <person name="Dichmann D.S."/>
            <person name="Dubchak I."/>
            <person name="Amaya E."/>
            <person name="Detter J.C."/>
            <person name="Fletcher R."/>
            <person name="Gerhard D.S."/>
            <person name="Goodstein D."/>
            <person name="Graves T."/>
            <person name="Grigoriev I.V."/>
            <person name="Grimwood J."/>
            <person name="Kawashima T."/>
            <person name="Lindquist E."/>
            <person name="Lucas S.M."/>
            <person name="Mead P.E."/>
            <person name="Mitros T."/>
            <person name="Ogino H."/>
            <person name="Ohta Y."/>
            <person name="Poliakov A.V."/>
            <person name="Pollet N."/>
            <person name="Robert J."/>
            <person name="Salamov A."/>
            <person name="Sater A.K."/>
            <person name="Schmutz J."/>
            <person name="Terry A."/>
            <person name="Vize P.D."/>
            <person name="Warren W.C."/>
            <person name="Wells D."/>
            <person name="Wills A."/>
            <person name="Wilson R.K."/>
            <person name="Zimmerman L.B."/>
            <person name="Zorn A.M."/>
            <person name="Grainger R."/>
            <person name="Grammer T."/>
            <person name="Khokha M.K."/>
            <person name="Richardson P.M."/>
            <person name="Rokhsar D.S."/>
        </authorList>
    </citation>
    <scope>NUCLEOTIDE SEQUENCE [LARGE SCALE GENOMIC DNA]</scope>
    <source>
        <strain evidence="13">Nigerian</strain>
    </source>
</reference>
<comment type="function">
    <text evidence="10">Involved in postimplantation and gastrulation stages of development. Binds to DNA and RNA.</text>
</comment>
<dbReference type="InterPro" id="IPR049401">
    <property type="entry name" value="DZF_dom_N"/>
</dbReference>
<dbReference type="InterPro" id="IPR036236">
    <property type="entry name" value="Znf_C2H2_sf"/>
</dbReference>
<evidence type="ECO:0000256" key="11">
    <source>
        <dbReference type="SAM" id="MobiDB-lite"/>
    </source>
</evidence>
<dbReference type="InterPro" id="IPR043519">
    <property type="entry name" value="NT_sf"/>
</dbReference>
<evidence type="ECO:0000256" key="3">
    <source>
        <dbReference type="ARBA" id="ARBA00022473"/>
    </source>
</evidence>
<dbReference type="InterPro" id="IPR003604">
    <property type="entry name" value="Matrin/U1-like-C_Znf_C2H2"/>
</dbReference>
<dbReference type="Gene3D" id="3.30.460.10">
    <property type="entry name" value="Beta Polymerase, domain 2"/>
    <property type="match status" value="1"/>
</dbReference>
<evidence type="ECO:0000256" key="4">
    <source>
        <dbReference type="ARBA" id="ARBA00022490"/>
    </source>
</evidence>
<dbReference type="PANTHER" id="PTHR45762:SF21">
    <property type="entry name" value="ZINC FINGER RNA-BINDING PROTEIN"/>
    <property type="match status" value="1"/>
</dbReference>
<dbReference type="GO" id="GO:0003723">
    <property type="term" value="F:RNA binding"/>
    <property type="evidence" value="ECO:0007669"/>
    <property type="project" value="UniProtKB-KW"/>
</dbReference>
<organism evidence="13">
    <name type="scientific">Xenopus tropicalis</name>
    <name type="common">Western clawed frog</name>
    <name type="synonym">Silurana tropicalis</name>
    <dbReference type="NCBI Taxonomy" id="8364"/>
    <lineage>
        <taxon>Eukaryota</taxon>
        <taxon>Metazoa</taxon>
        <taxon>Chordata</taxon>
        <taxon>Craniata</taxon>
        <taxon>Vertebrata</taxon>
        <taxon>Euteleostomi</taxon>
        <taxon>Amphibia</taxon>
        <taxon>Batrachia</taxon>
        <taxon>Anura</taxon>
        <taxon>Pipoidea</taxon>
        <taxon>Pipidae</taxon>
        <taxon>Xenopodinae</taxon>
        <taxon>Xenopus</taxon>
        <taxon>Silurana</taxon>
    </lineage>
</organism>
<dbReference type="InterPro" id="IPR013087">
    <property type="entry name" value="Znf_C2H2_type"/>
</dbReference>
<dbReference type="FunFam" id="3.30.460.10:FF:000010">
    <property type="entry name" value="Zinc finger RNA-binding protein 2"/>
    <property type="match status" value="1"/>
</dbReference>
<evidence type="ECO:0000256" key="7">
    <source>
        <dbReference type="ARBA" id="ARBA00023125"/>
    </source>
</evidence>
<evidence type="ECO:0000256" key="9">
    <source>
        <dbReference type="ARBA" id="ARBA00041195"/>
    </source>
</evidence>
<evidence type="ECO:0000256" key="8">
    <source>
        <dbReference type="ARBA" id="ARBA00023242"/>
    </source>
</evidence>
<feature type="region of interest" description="Disordered" evidence="11">
    <location>
        <begin position="398"/>
        <end position="441"/>
    </location>
</feature>
<dbReference type="FunFam" id="3.30.160.60:FF:000210">
    <property type="entry name" value="Zinc finger RNA-binding protein 2"/>
    <property type="match status" value="1"/>
</dbReference>
<feature type="compositionally biased region" description="Basic and acidic residues" evidence="11">
    <location>
        <begin position="621"/>
        <end position="630"/>
    </location>
</feature>
<feature type="compositionally biased region" description="Basic and acidic residues" evidence="11">
    <location>
        <begin position="709"/>
        <end position="727"/>
    </location>
</feature>
<evidence type="ECO:0000256" key="1">
    <source>
        <dbReference type="ARBA" id="ARBA00004123"/>
    </source>
</evidence>
<accession>A0A6I8SMJ8</accession>
<dbReference type="GO" id="GO:0005634">
    <property type="term" value="C:nucleus"/>
    <property type="evidence" value="ECO:0007669"/>
    <property type="project" value="UniProtKB-SubCell"/>
</dbReference>
<name>A0A6I8SMJ8_XENTR</name>
<keyword evidence="5" id="KW-0677">Repeat</keyword>
<feature type="region of interest" description="Disordered" evidence="11">
    <location>
        <begin position="987"/>
        <end position="1020"/>
    </location>
</feature>
<dbReference type="Pfam" id="PF07528">
    <property type="entry name" value="DZF_N"/>
    <property type="match status" value="1"/>
</dbReference>
<dbReference type="InterPro" id="IPR049402">
    <property type="entry name" value="DZF_dom_C"/>
</dbReference>
<protein>
    <recommendedName>
        <fullName evidence="9">Zinc finger RNA-binding protein</fullName>
    </recommendedName>
</protein>
<dbReference type="Pfam" id="PF20965">
    <property type="entry name" value="DZF_C"/>
    <property type="match status" value="1"/>
</dbReference>
<dbReference type="SUPFAM" id="SSF57667">
    <property type="entry name" value="beta-beta-alpha zinc fingers"/>
    <property type="match status" value="2"/>
</dbReference>
<feature type="domain" description="DZF" evidence="12">
    <location>
        <begin position="648"/>
        <end position="1019"/>
    </location>
</feature>
<dbReference type="Bgee" id="ENSXETG00000015598">
    <property type="expression patterns" value="Expressed in neurula embryo and 16 other cell types or tissues"/>
</dbReference>
<dbReference type="FunFam" id="1.10.1410.40:FF:000001">
    <property type="entry name" value="interleukin enhancer-binding factor 3 isoform X1"/>
    <property type="match status" value="1"/>
</dbReference>
<dbReference type="GeneTree" id="ENSGT00940000155290"/>
<dbReference type="SMART" id="SM00572">
    <property type="entry name" value="DZF"/>
    <property type="match status" value="1"/>
</dbReference>
<dbReference type="Gene3D" id="1.10.1410.40">
    <property type="match status" value="1"/>
</dbReference>
<feature type="compositionally biased region" description="Low complexity" evidence="11">
    <location>
        <begin position="409"/>
        <end position="441"/>
    </location>
</feature>
<keyword evidence="7" id="KW-0238">DNA-binding</keyword>
<reference evidence="13" key="2">
    <citation type="submission" date="2020-05" db="UniProtKB">
        <authorList>
            <consortium name="Ensembl"/>
        </authorList>
    </citation>
    <scope>IDENTIFICATION</scope>
</reference>
<dbReference type="PANTHER" id="PTHR45762">
    <property type="entry name" value="ZINC FINGER RNA-BINDING PROTEIN"/>
    <property type="match status" value="1"/>
</dbReference>
<dbReference type="AlphaFoldDB" id="A0A6I8SMJ8"/>
<dbReference type="Gene3D" id="3.30.160.60">
    <property type="entry name" value="Classic Zinc Finger"/>
    <property type="match status" value="2"/>
</dbReference>
<dbReference type="GO" id="GO:0005737">
    <property type="term" value="C:cytoplasm"/>
    <property type="evidence" value="ECO:0007669"/>
    <property type="project" value="UniProtKB-SubCell"/>
</dbReference>
<evidence type="ECO:0000256" key="2">
    <source>
        <dbReference type="ARBA" id="ARBA00004496"/>
    </source>
</evidence>
<keyword evidence="8" id="KW-0539">Nucleus</keyword>
<dbReference type="FunFam" id="3.30.160.60:FF:000153">
    <property type="entry name" value="Zinc finger RNA-binding protein 2"/>
    <property type="match status" value="1"/>
</dbReference>
<dbReference type="Ensembl" id="ENSXETT00000084611">
    <property type="protein sequence ID" value="ENSXETP00000096033"/>
    <property type="gene ID" value="ENSXETG00000015598"/>
</dbReference>
<sequence>LIPTGFLKPAQLTLPSRLGEEAKMATGNYFGFTHGAAAQYSQQPASGVAYSHPTTVASYTVHQAPVAAHTVTAAYAPAAATVAVARPAPVAVAAAATAAAYGGYPAAHTATDYGYTQRQQEAPPPPPPVTTQNYQDSYSYVRSTAPAVAYDSKQYYQQPTATVAAAAQPQPAVAETYYQTVAPKAGYSQGAAQYTQAQQTRQVTAIKPANPSPATTTFSIYPVSSTVQPVAAAATVVPSYTQSATYSTTAVTYSGAAYSGYEAAVYSAASSYYQQQQQQQQKQAAAAAAAAATAAWTGTNFTKKPQFQNKQLKPKQPPKPPQIHYCDVCKISCAGPQVHSLFQMHSSQNTTSSSTAVRGTQNQLRCELCDVSCTGADAYAAHIRGAKHQKVVKLHTKLGKPIPSTEPNVVSQSVTSAAVSKPSTTSSSTSGANGSSSVGASPSVKLLTSSSSLSTSSSSKASIIFNFCKMSDSAKTTPSTAAQTQEAKIDPMSEAAQTLAALQSDVQPVGHDYVEEVRNDEGKVIRFHCKLCECSFNDPNAKEMHLKGRRHRLQYKKKVNPDLQVEVKPSIRARKIQEEKMRKQMQKEEYWRRREEEERWRMEMRRYEEDMYWRRMEEEQHHWDDRRRVPEGGYPHGPPGPPGLLGVRPGMPPQPQGPSPLRRPDSSDDRYVMTKHAAIYPTEEELQAVQKIVSLTERALKLVSDSMADQDKSKTKESDDKKEPSKERYSLKGVLRVGVLAKGLLLRGDRNVSLVLLCAEKPTRALLSRITESLPKQLAVICPEKYEVSCSLAEAAIILNSCVEPKMQVTITLTSPVIREENLRDGDVTPGMVKDPPDVLDRQKCLDALAALRHAKWFQARANGLQSCVIIIRILRDLCQRVPTWSDFPSWALELLVEKAISSSSGPQSPGDALRRVFECISSGIILKGGPGLLDPCEKDPYDTLATMNDQQREDITSSAQFALRLLAFRQIYKVLGMDPLSQMNQRFNVHNNRKRRRDSDGVDSFEAEGKKDKKDYDNF</sequence>
<dbReference type="Pfam" id="PF12874">
    <property type="entry name" value="zf-met"/>
    <property type="match status" value="2"/>
</dbReference>
<gene>
    <name evidence="13" type="primary">zfr</name>
</gene>
<keyword evidence="3" id="KW-0217">Developmental protein</keyword>
<dbReference type="SMART" id="SM00451">
    <property type="entry name" value="ZnF_U1"/>
    <property type="match status" value="2"/>
</dbReference>
<dbReference type="Xenbase" id="XB-GENE-6067390">
    <property type="gene designation" value="zfr"/>
</dbReference>
<keyword evidence="6" id="KW-0694">RNA-binding</keyword>
<evidence type="ECO:0000256" key="6">
    <source>
        <dbReference type="ARBA" id="ARBA00022884"/>
    </source>
</evidence>
<dbReference type="InterPro" id="IPR006561">
    <property type="entry name" value="DZF_dom"/>
</dbReference>
<evidence type="ECO:0000256" key="5">
    <source>
        <dbReference type="ARBA" id="ARBA00022737"/>
    </source>
</evidence>
<comment type="subcellular location">
    <subcellularLocation>
        <location evidence="2">Cytoplasm</location>
    </subcellularLocation>
    <subcellularLocation>
        <location evidence="1">Nucleus</location>
    </subcellularLocation>
</comment>
<feature type="region of interest" description="Disordered" evidence="11">
    <location>
        <begin position="621"/>
        <end position="668"/>
    </location>
</feature>
<evidence type="ECO:0000313" key="13">
    <source>
        <dbReference type="Ensembl" id="ENSXETP00000096033"/>
    </source>
</evidence>
<dbReference type="PROSITE" id="PS51703">
    <property type="entry name" value="DZF"/>
    <property type="match status" value="1"/>
</dbReference>